<reference evidence="1" key="2">
    <citation type="journal article" date="2020" name="Nat. Commun.">
        <title>Large-scale genome sequencing of mycorrhizal fungi provides insights into the early evolution of symbiotic traits.</title>
        <authorList>
            <person name="Miyauchi S."/>
            <person name="Kiss E."/>
            <person name="Kuo A."/>
            <person name="Drula E."/>
            <person name="Kohler A."/>
            <person name="Sanchez-Garcia M."/>
            <person name="Morin E."/>
            <person name="Andreopoulos B."/>
            <person name="Barry K.W."/>
            <person name="Bonito G."/>
            <person name="Buee M."/>
            <person name="Carver A."/>
            <person name="Chen C."/>
            <person name="Cichocki N."/>
            <person name="Clum A."/>
            <person name="Culley D."/>
            <person name="Crous P.W."/>
            <person name="Fauchery L."/>
            <person name="Girlanda M."/>
            <person name="Hayes R.D."/>
            <person name="Keri Z."/>
            <person name="LaButti K."/>
            <person name="Lipzen A."/>
            <person name="Lombard V."/>
            <person name="Magnuson J."/>
            <person name="Maillard F."/>
            <person name="Murat C."/>
            <person name="Nolan M."/>
            <person name="Ohm R.A."/>
            <person name="Pangilinan J."/>
            <person name="Pereira M.F."/>
            <person name="Perotto S."/>
            <person name="Peter M."/>
            <person name="Pfister S."/>
            <person name="Riley R."/>
            <person name="Sitrit Y."/>
            <person name="Stielow J.B."/>
            <person name="Szollosi G."/>
            <person name="Zifcakova L."/>
            <person name="Stursova M."/>
            <person name="Spatafora J.W."/>
            <person name="Tedersoo L."/>
            <person name="Vaario L.M."/>
            <person name="Yamada A."/>
            <person name="Yan M."/>
            <person name="Wang P."/>
            <person name="Xu J."/>
            <person name="Bruns T."/>
            <person name="Baldrian P."/>
            <person name="Vilgalys R."/>
            <person name="Dunand C."/>
            <person name="Henrissat B."/>
            <person name="Grigoriev I.V."/>
            <person name="Hibbett D."/>
            <person name="Nagy L.G."/>
            <person name="Martin F.M."/>
        </authorList>
    </citation>
    <scope>NUCLEOTIDE SEQUENCE</scope>
    <source>
        <strain evidence="1">BED1</strain>
    </source>
</reference>
<reference evidence="1" key="1">
    <citation type="submission" date="2019-10" db="EMBL/GenBank/DDBJ databases">
        <authorList>
            <consortium name="DOE Joint Genome Institute"/>
            <person name="Kuo A."/>
            <person name="Miyauchi S."/>
            <person name="Kiss E."/>
            <person name="Drula E."/>
            <person name="Kohler A."/>
            <person name="Sanchez-Garcia M."/>
            <person name="Andreopoulos B."/>
            <person name="Barry K.W."/>
            <person name="Bonito G."/>
            <person name="Buee M."/>
            <person name="Carver A."/>
            <person name="Chen C."/>
            <person name="Cichocki N."/>
            <person name="Clum A."/>
            <person name="Culley D."/>
            <person name="Crous P.W."/>
            <person name="Fauchery L."/>
            <person name="Girlanda M."/>
            <person name="Hayes R."/>
            <person name="Keri Z."/>
            <person name="LaButti K."/>
            <person name="Lipzen A."/>
            <person name="Lombard V."/>
            <person name="Magnuson J."/>
            <person name="Maillard F."/>
            <person name="Morin E."/>
            <person name="Murat C."/>
            <person name="Nolan M."/>
            <person name="Ohm R."/>
            <person name="Pangilinan J."/>
            <person name="Pereira M."/>
            <person name="Perotto S."/>
            <person name="Peter M."/>
            <person name="Riley R."/>
            <person name="Sitrit Y."/>
            <person name="Stielow B."/>
            <person name="Szollosi G."/>
            <person name="Zifcakova L."/>
            <person name="Stursova M."/>
            <person name="Spatafora J.W."/>
            <person name="Tedersoo L."/>
            <person name="Vaario L.-M."/>
            <person name="Yamada A."/>
            <person name="Yan M."/>
            <person name="Wang P."/>
            <person name="Xu J."/>
            <person name="Bruns T."/>
            <person name="Baldrian P."/>
            <person name="Vilgalys R."/>
            <person name="Henrissat B."/>
            <person name="Grigoriev I.V."/>
            <person name="Hibbett D."/>
            <person name="Nagy L.G."/>
            <person name="Martin F.M."/>
        </authorList>
    </citation>
    <scope>NUCLEOTIDE SEQUENCE</scope>
    <source>
        <strain evidence="1">BED1</strain>
    </source>
</reference>
<accession>A0AAD4GME6</accession>
<organism evidence="1 2">
    <name type="scientific">Boletus edulis BED1</name>
    <dbReference type="NCBI Taxonomy" id="1328754"/>
    <lineage>
        <taxon>Eukaryota</taxon>
        <taxon>Fungi</taxon>
        <taxon>Dikarya</taxon>
        <taxon>Basidiomycota</taxon>
        <taxon>Agaricomycotina</taxon>
        <taxon>Agaricomycetes</taxon>
        <taxon>Agaricomycetidae</taxon>
        <taxon>Boletales</taxon>
        <taxon>Boletineae</taxon>
        <taxon>Boletaceae</taxon>
        <taxon>Boletoideae</taxon>
        <taxon>Boletus</taxon>
    </lineage>
</organism>
<dbReference type="AlphaFoldDB" id="A0AAD4GME6"/>
<evidence type="ECO:0000313" key="1">
    <source>
        <dbReference type="EMBL" id="KAF8450953.1"/>
    </source>
</evidence>
<dbReference type="InterPro" id="IPR015943">
    <property type="entry name" value="WD40/YVTN_repeat-like_dom_sf"/>
</dbReference>
<keyword evidence="2" id="KW-1185">Reference proteome</keyword>
<proteinExistence type="predicted"/>
<sequence length="202" mass="22592">MVDGCSLAVPMVPSVVSIRSLKTPLKVVQPRPGDDSITSLRVSDSNQFLISYSSPGRMVDIWDIRDTPASKPLCSYSRCVAASTSPDDLYLASGGDDRKISIRSLTGVVKPSYFFHRLAPFPTPSEPFTHISPVAYRTWKFGELERAEQILSKEIEQKRYEGFDCYSRANRALVRIRRQNLNGALDDAAEIIVRRKAVRSHS</sequence>
<protein>
    <submittedName>
        <fullName evidence="1">Uncharacterized protein</fullName>
    </submittedName>
</protein>
<name>A0AAD4GME6_BOLED</name>
<dbReference type="EMBL" id="WHUW01000002">
    <property type="protein sequence ID" value="KAF8450953.1"/>
    <property type="molecule type" value="Genomic_DNA"/>
</dbReference>
<dbReference type="Proteomes" id="UP001194468">
    <property type="component" value="Unassembled WGS sequence"/>
</dbReference>
<dbReference type="InterPro" id="IPR036322">
    <property type="entry name" value="WD40_repeat_dom_sf"/>
</dbReference>
<dbReference type="SUPFAM" id="SSF50978">
    <property type="entry name" value="WD40 repeat-like"/>
    <property type="match status" value="1"/>
</dbReference>
<gene>
    <name evidence="1" type="ORF">L210DRAFT_2422437</name>
</gene>
<evidence type="ECO:0000313" key="2">
    <source>
        <dbReference type="Proteomes" id="UP001194468"/>
    </source>
</evidence>
<comment type="caution">
    <text evidence="1">The sequence shown here is derived from an EMBL/GenBank/DDBJ whole genome shotgun (WGS) entry which is preliminary data.</text>
</comment>
<dbReference type="Gene3D" id="2.130.10.10">
    <property type="entry name" value="YVTN repeat-like/Quinoprotein amine dehydrogenase"/>
    <property type="match status" value="1"/>
</dbReference>